<accession>A0A2N1M8D6</accession>
<comment type="caution">
    <text evidence="1">The sequence shown here is derived from an EMBL/GenBank/DDBJ whole genome shotgun (WGS) entry which is preliminary data.</text>
</comment>
<reference evidence="1 2" key="2">
    <citation type="submission" date="2017-10" db="EMBL/GenBank/DDBJ databases">
        <title>Extensive intraspecific genome diversity in a model arbuscular mycorrhizal fungus.</title>
        <authorList>
            <person name="Chen E.C.H."/>
            <person name="Morin E."/>
            <person name="Baudet D."/>
            <person name="Noel J."/>
            <person name="Ndikumana S."/>
            <person name="Charron P."/>
            <person name="St-Onge C."/>
            <person name="Giorgi J."/>
            <person name="Grigoriev I.V."/>
            <person name="Roux C."/>
            <person name="Martin F.M."/>
            <person name="Corradi N."/>
        </authorList>
    </citation>
    <scope>NUCLEOTIDE SEQUENCE [LARGE SCALE GENOMIC DNA]</scope>
    <source>
        <strain evidence="1 2">C2</strain>
    </source>
</reference>
<protein>
    <submittedName>
        <fullName evidence="1">Uncharacterized protein</fullName>
    </submittedName>
</protein>
<evidence type="ECO:0000313" key="1">
    <source>
        <dbReference type="EMBL" id="PKK57878.1"/>
    </source>
</evidence>
<reference evidence="1 2" key="1">
    <citation type="submission" date="2016-04" db="EMBL/GenBank/DDBJ databases">
        <title>Genome analyses suggest a sexual origin of heterokaryosis in a supposedly ancient asexual fungus.</title>
        <authorList>
            <person name="Ropars J."/>
            <person name="Sedzielewska K."/>
            <person name="Noel J."/>
            <person name="Charron P."/>
            <person name="Farinelli L."/>
            <person name="Marton T."/>
            <person name="Kruger M."/>
            <person name="Pelin A."/>
            <person name="Brachmann A."/>
            <person name="Corradi N."/>
        </authorList>
    </citation>
    <scope>NUCLEOTIDE SEQUENCE [LARGE SCALE GENOMIC DNA]</scope>
    <source>
        <strain evidence="1 2">C2</strain>
    </source>
</reference>
<name>A0A2N1M8D6_9GLOM</name>
<dbReference type="VEuPathDB" id="FungiDB:RhiirFUN_009368"/>
<dbReference type="EMBL" id="LLXL01004013">
    <property type="protein sequence ID" value="PKK57878.1"/>
    <property type="molecule type" value="Genomic_DNA"/>
</dbReference>
<dbReference type="VEuPathDB" id="FungiDB:FUN_020170"/>
<gene>
    <name evidence="1" type="ORF">RhiirC2_720932</name>
</gene>
<organism evidence="1 2">
    <name type="scientific">Rhizophagus irregularis</name>
    <dbReference type="NCBI Taxonomy" id="588596"/>
    <lineage>
        <taxon>Eukaryota</taxon>
        <taxon>Fungi</taxon>
        <taxon>Fungi incertae sedis</taxon>
        <taxon>Mucoromycota</taxon>
        <taxon>Glomeromycotina</taxon>
        <taxon>Glomeromycetes</taxon>
        <taxon>Glomerales</taxon>
        <taxon>Glomeraceae</taxon>
        <taxon>Rhizophagus</taxon>
    </lineage>
</organism>
<dbReference type="Proteomes" id="UP000233469">
    <property type="component" value="Unassembled WGS sequence"/>
</dbReference>
<sequence>MISGMILKDLVIFHKIQVLTIERLMRLIPNFKSNQINQDQTNEDGAADEHEYYDENKVKNGDNIDDNGGEKYNEVEIDEFIWLKDSKSNCSENSLGFNKGSYGVGLSNAYEILNSKTEPKQSLWPSEIYKKFMIAVTQYHLSDAAADSMLRII</sequence>
<evidence type="ECO:0000313" key="2">
    <source>
        <dbReference type="Proteomes" id="UP000233469"/>
    </source>
</evidence>
<dbReference type="AlphaFoldDB" id="A0A2N1M8D6"/>
<proteinExistence type="predicted"/>